<dbReference type="AlphaFoldDB" id="C6E013"/>
<feature type="compositionally biased region" description="Basic and acidic residues" evidence="1">
    <location>
        <begin position="1"/>
        <end position="14"/>
    </location>
</feature>
<reference evidence="2" key="1">
    <citation type="submission" date="2009-07" db="EMBL/GenBank/DDBJ databases">
        <title>Complete sequence of Geobacter sp. M21.</title>
        <authorList>
            <consortium name="US DOE Joint Genome Institute"/>
            <person name="Lucas S."/>
            <person name="Copeland A."/>
            <person name="Lapidus A."/>
            <person name="Glavina del Rio T."/>
            <person name="Dalin E."/>
            <person name="Tice H."/>
            <person name="Bruce D."/>
            <person name="Goodwin L."/>
            <person name="Pitluck S."/>
            <person name="Saunders E."/>
            <person name="Brettin T."/>
            <person name="Detter J.C."/>
            <person name="Han C."/>
            <person name="Larimer F."/>
            <person name="Land M."/>
            <person name="Hauser L."/>
            <person name="Kyrpides N."/>
            <person name="Ovchinnikova G."/>
            <person name="Lovley D."/>
        </authorList>
    </citation>
    <scope>NUCLEOTIDE SEQUENCE [LARGE SCALE GENOMIC DNA]</scope>
    <source>
        <strain evidence="2">M21</strain>
    </source>
</reference>
<feature type="region of interest" description="Disordered" evidence="1">
    <location>
        <begin position="1"/>
        <end position="32"/>
    </location>
</feature>
<organism evidence="2">
    <name type="scientific">Geobacter sp. (strain M21)</name>
    <dbReference type="NCBI Taxonomy" id="443144"/>
    <lineage>
        <taxon>Bacteria</taxon>
        <taxon>Pseudomonadati</taxon>
        <taxon>Thermodesulfobacteriota</taxon>
        <taxon>Desulfuromonadia</taxon>
        <taxon>Geobacterales</taxon>
        <taxon>Geobacteraceae</taxon>
        <taxon>Geobacter</taxon>
    </lineage>
</organism>
<dbReference type="KEGG" id="gem:GM21_2516"/>
<evidence type="ECO:0000256" key="1">
    <source>
        <dbReference type="SAM" id="MobiDB-lite"/>
    </source>
</evidence>
<dbReference type="EMBL" id="CP001661">
    <property type="protein sequence ID" value="ACT18557.1"/>
    <property type="molecule type" value="Genomic_DNA"/>
</dbReference>
<protein>
    <submittedName>
        <fullName evidence="2">Uncharacterized protein</fullName>
    </submittedName>
</protein>
<gene>
    <name evidence="2" type="ordered locus">GM21_2516</name>
</gene>
<accession>C6E013</accession>
<evidence type="ECO:0000313" key="2">
    <source>
        <dbReference type="EMBL" id="ACT18557.1"/>
    </source>
</evidence>
<sequence>MDREQARHTADLREYGQGGEASSKILPTVLAH</sequence>
<proteinExistence type="predicted"/>
<name>C6E013_GEOSM</name>
<dbReference type="HOGENOM" id="CLU_3389644_0_0_7"/>